<protein>
    <recommendedName>
        <fullName evidence="3">Glycosyl transferase family 28 C-terminal domain-containing protein</fullName>
    </recommendedName>
</protein>
<sequence>MENINSILRRFQQPDLEFLGELFTAKDVRLTTLPELDPFGPRPPQQYVGPIFTLSKVYRTGWKSTGAGTRIFAYLHPQAPACESVLQALNDLEGEVLCVMPGCPRHWPGRFDRITFYAQPLELAFLLPQASLVVTGGVSTTTTALLVGLPIFSVPRTLEQHKVAHVLERSGAAKIADGGDVERIAQDISELLDNSKHRQAAIRIATKYMATQFENNASRIAGDQNAGAGRAARISAANYDSLGI</sequence>
<gene>
    <name evidence="1" type="ORF">ISP15_18025</name>
</gene>
<evidence type="ECO:0000313" key="1">
    <source>
        <dbReference type="EMBL" id="MFK2902230.1"/>
    </source>
</evidence>
<evidence type="ECO:0008006" key="3">
    <source>
        <dbReference type="Google" id="ProtNLM"/>
    </source>
</evidence>
<comment type="caution">
    <text evidence="1">The sequence shown here is derived from an EMBL/GenBank/DDBJ whole genome shotgun (WGS) entry which is preliminary data.</text>
</comment>
<proteinExistence type="predicted"/>
<evidence type="ECO:0000313" key="2">
    <source>
        <dbReference type="Proteomes" id="UP001620461"/>
    </source>
</evidence>
<dbReference type="EMBL" id="JADIKJ010000039">
    <property type="protein sequence ID" value="MFK2902230.1"/>
    <property type="molecule type" value="Genomic_DNA"/>
</dbReference>
<name>A0ABW8JPM3_9GAMM</name>
<accession>A0ABW8JPM3</accession>
<dbReference type="Gene3D" id="3.40.50.2000">
    <property type="entry name" value="Glycogen Phosphorylase B"/>
    <property type="match status" value="1"/>
</dbReference>
<dbReference type="Proteomes" id="UP001620461">
    <property type="component" value="Unassembled WGS sequence"/>
</dbReference>
<organism evidence="1 2">
    <name type="scientific">Dyella jejuensis</name>
    <dbReference type="NCBI Taxonomy" id="1432009"/>
    <lineage>
        <taxon>Bacteria</taxon>
        <taxon>Pseudomonadati</taxon>
        <taxon>Pseudomonadota</taxon>
        <taxon>Gammaproteobacteria</taxon>
        <taxon>Lysobacterales</taxon>
        <taxon>Rhodanobacteraceae</taxon>
        <taxon>Dyella</taxon>
    </lineage>
</organism>
<reference evidence="1 2" key="1">
    <citation type="submission" date="2020-10" db="EMBL/GenBank/DDBJ databases">
        <title>Phylogeny of dyella-like bacteria.</title>
        <authorList>
            <person name="Fu J."/>
        </authorList>
    </citation>
    <scope>NUCLEOTIDE SEQUENCE [LARGE SCALE GENOMIC DNA]</scope>
    <source>
        <strain evidence="1 2">JP1</strain>
    </source>
</reference>
<dbReference type="SUPFAM" id="SSF53756">
    <property type="entry name" value="UDP-Glycosyltransferase/glycogen phosphorylase"/>
    <property type="match status" value="1"/>
</dbReference>
<keyword evidence="2" id="KW-1185">Reference proteome</keyword>